<accession>A0A437QH60</accession>
<dbReference type="GO" id="GO:0003700">
    <property type="term" value="F:DNA-binding transcription factor activity"/>
    <property type="evidence" value="ECO:0007669"/>
    <property type="project" value="InterPro"/>
</dbReference>
<dbReference type="InterPro" id="IPR011991">
    <property type="entry name" value="ArsR-like_HTH"/>
</dbReference>
<evidence type="ECO:0000313" key="2">
    <source>
        <dbReference type="EMBL" id="RVU33881.1"/>
    </source>
</evidence>
<dbReference type="InterPro" id="IPR036388">
    <property type="entry name" value="WH-like_DNA-bd_sf"/>
</dbReference>
<dbReference type="Gene3D" id="1.10.10.10">
    <property type="entry name" value="Winged helix-like DNA-binding domain superfamily/Winged helix DNA-binding domain"/>
    <property type="match status" value="1"/>
</dbReference>
<comment type="caution">
    <text evidence="2">The sequence shown here is derived from an EMBL/GenBank/DDBJ whole genome shotgun (WGS) entry which is preliminary data.</text>
</comment>
<dbReference type="InterPro" id="IPR000835">
    <property type="entry name" value="HTH_MarR-typ"/>
</dbReference>
<dbReference type="AlphaFoldDB" id="A0A437QH60"/>
<protein>
    <submittedName>
        <fullName evidence="2">MarR family transcriptional regulator</fullName>
    </submittedName>
</protein>
<dbReference type="EMBL" id="SADE01000004">
    <property type="protein sequence ID" value="RVU33881.1"/>
    <property type="molecule type" value="Genomic_DNA"/>
</dbReference>
<name>A0A437QH60_9PROT</name>
<sequence>MTENKLGALWSVLDAAMSQAFDDASPSTVAAILTLHFHAPLTGTRLSRILGLSQPATVRLLEKLRDAGLTRRHPKRDGKDIDISLTAAGEARAATLLGRRNAALKALLAPLSAEKAALLSTLLDEILPQEVASRADARFLCRFCDHEICDGAVCPIGCKARDIETAGKEAAK</sequence>
<proteinExistence type="predicted"/>
<dbReference type="OrthoDB" id="7875071at2"/>
<dbReference type="CDD" id="cd00090">
    <property type="entry name" value="HTH_ARSR"/>
    <property type="match status" value="1"/>
</dbReference>
<organism evidence="2 3">
    <name type="scientific">Hwanghaeella grinnelliae</name>
    <dbReference type="NCBI Taxonomy" id="2500179"/>
    <lineage>
        <taxon>Bacteria</taxon>
        <taxon>Pseudomonadati</taxon>
        <taxon>Pseudomonadota</taxon>
        <taxon>Alphaproteobacteria</taxon>
        <taxon>Rhodospirillales</taxon>
        <taxon>Rhodospirillaceae</taxon>
        <taxon>Hwanghaeella</taxon>
    </lineage>
</organism>
<dbReference type="PROSITE" id="PS50995">
    <property type="entry name" value="HTH_MARR_2"/>
    <property type="match status" value="1"/>
</dbReference>
<dbReference type="PRINTS" id="PR00598">
    <property type="entry name" value="HTHMARR"/>
</dbReference>
<dbReference type="RefSeq" id="WP_127767911.1">
    <property type="nucleotide sequence ID" value="NZ_SADE01000004.1"/>
</dbReference>
<dbReference type="Proteomes" id="UP000287447">
    <property type="component" value="Unassembled WGS sequence"/>
</dbReference>
<dbReference type="SMART" id="SM00347">
    <property type="entry name" value="HTH_MARR"/>
    <property type="match status" value="1"/>
</dbReference>
<keyword evidence="3" id="KW-1185">Reference proteome</keyword>
<gene>
    <name evidence="2" type="ORF">EOI86_22375</name>
</gene>
<reference evidence="3" key="1">
    <citation type="submission" date="2019-01" db="EMBL/GenBank/DDBJ databases">
        <title>Gri0909 isolated from a small marine red alga.</title>
        <authorList>
            <person name="Kim J."/>
            <person name="Jeong S.E."/>
            <person name="Jeon C.O."/>
        </authorList>
    </citation>
    <scope>NUCLEOTIDE SEQUENCE [LARGE SCALE GENOMIC DNA]</scope>
    <source>
        <strain evidence="3">Gri0909</strain>
    </source>
</reference>
<evidence type="ECO:0000259" key="1">
    <source>
        <dbReference type="PROSITE" id="PS50995"/>
    </source>
</evidence>
<evidence type="ECO:0000313" key="3">
    <source>
        <dbReference type="Proteomes" id="UP000287447"/>
    </source>
</evidence>
<dbReference type="SUPFAM" id="SSF46785">
    <property type="entry name" value="Winged helix' DNA-binding domain"/>
    <property type="match status" value="1"/>
</dbReference>
<dbReference type="InterPro" id="IPR036390">
    <property type="entry name" value="WH_DNA-bd_sf"/>
</dbReference>
<feature type="domain" description="HTH marR-type" evidence="1">
    <location>
        <begin position="1"/>
        <end position="128"/>
    </location>
</feature>